<keyword evidence="1" id="KW-0808">Transferase</keyword>
<dbReference type="GO" id="GO:0003968">
    <property type="term" value="F:RNA-directed RNA polymerase activity"/>
    <property type="evidence" value="ECO:0007669"/>
    <property type="project" value="UniProtKB-KW"/>
</dbReference>
<dbReference type="GO" id="GO:0003723">
    <property type="term" value="F:RNA binding"/>
    <property type="evidence" value="ECO:0007669"/>
    <property type="project" value="UniProtKB-KW"/>
</dbReference>
<dbReference type="EMBL" id="KN817538">
    <property type="protein sequence ID" value="KJA24297.1"/>
    <property type="molecule type" value="Genomic_DNA"/>
</dbReference>
<dbReference type="OrthoDB" id="10055769at2759"/>
<feature type="region of interest" description="Disordered" evidence="2">
    <location>
        <begin position="554"/>
        <end position="573"/>
    </location>
</feature>
<comment type="catalytic activity">
    <reaction evidence="1">
        <text>RNA(n) + a ribonucleoside 5'-triphosphate = RNA(n+1) + diphosphate</text>
        <dbReference type="Rhea" id="RHEA:21248"/>
        <dbReference type="Rhea" id="RHEA-COMP:14527"/>
        <dbReference type="Rhea" id="RHEA-COMP:17342"/>
        <dbReference type="ChEBI" id="CHEBI:33019"/>
        <dbReference type="ChEBI" id="CHEBI:61557"/>
        <dbReference type="ChEBI" id="CHEBI:140395"/>
        <dbReference type="EC" id="2.7.7.48"/>
    </reaction>
</comment>
<evidence type="ECO:0000256" key="2">
    <source>
        <dbReference type="SAM" id="MobiDB-lite"/>
    </source>
</evidence>
<evidence type="ECO:0000313" key="5">
    <source>
        <dbReference type="Proteomes" id="UP000054270"/>
    </source>
</evidence>
<dbReference type="PANTHER" id="PTHR23079">
    <property type="entry name" value="RNA-DEPENDENT RNA POLYMERASE"/>
    <property type="match status" value="1"/>
</dbReference>
<keyword evidence="1" id="KW-0694">RNA-binding</keyword>
<dbReference type="Proteomes" id="UP000054270">
    <property type="component" value="Unassembled WGS sequence"/>
</dbReference>
<evidence type="ECO:0000313" key="4">
    <source>
        <dbReference type="EMBL" id="KJA24297.1"/>
    </source>
</evidence>
<protein>
    <recommendedName>
        <fullName evidence="1">RNA-dependent RNA polymerase</fullName>
        <ecNumber evidence="1">2.7.7.48</ecNumber>
    </recommendedName>
</protein>
<dbReference type="GO" id="GO:0031380">
    <property type="term" value="C:nuclear RNA-directed RNA polymerase complex"/>
    <property type="evidence" value="ECO:0007669"/>
    <property type="project" value="TreeGrafter"/>
</dbReference>
<evidence type="ECO:0000259" key="3">
    <source>
        <dbReference type="Pfam" id="PF05183"/>
    </source>
</evidence>
<sequence length="1117" mass="126217">MKPQAERPNCNDCIEDNDSDWDLPEGDLSTLNLSYEEPVITACGYSSRGANGGANANIISVSTTSLGKRKETCPSSVCNEQSFITDKRARLSNEGQHNFKLNDPNVPHIIAHCPGVHLHMDAMKLPYGVLFELARLITIGRLQYKDITKEKLEILSMQGNNDTAVPLISQVFQRDGSASDSPLSVVNKYFADEFAATYPWKELDREEAALLRGPYEGLGNNPNEPDWYGGKVEFRGRLKSAGKGKPYEIVLDSCALGPSSRFSRRFGSSSFMRIKIPLNMFHETNNNLNLFFKKPFIIWGKVFRACYAKDDNIFLYWTNELYPFGSPTIPGRLSFEEFIEWHNPIQNNSLQLMTKWSTRTTLGFSNSVPGPRVRQHLIHEINDIISDVGSEMTDGCGLVTKSVTRALLDQFSLSFMPTAFQFRLGGCKGMLIFRNDENPELQDNEHCAWVRPSQVKIRYPLGVHDPAMLTFDILRTSRLTSPSKVSSEIIINLADNGVPRTIFGNLLERSIRDMFEALTTWQGPDAMFNLWMNVERHGGVLCGRRAREAVGEARARGYTNRSPEDTELDDNADEDAMDDFNFGSAPRSVAWWADQISGCPSSLEETVMVLLDSGFRPQECPILREKLRKVVSYKIDNKTQNLRFELKHSCTAFAVPDPYNVLGPNEIQIKSSRRNLQAEDGLLTDIITGDVLIARNPCKLPSDIRKVKAVDHPLLRNYLDVIVFSVQGHRRLIDFLAGGDYDGDIVLALWAANIVSSFKNADEKYSLDPVGLDLAFARDTETGSSFLARIKGAEPEVRIHAMQTYLLGALVDPSLIGKYSAMHTNAIYQLGLGHPRTHKLAAKFARVLDSSKNGYRIKPETILADTKQYYHPRGPHWQAASKEKKKKSPKPRFDTSNEAYLQRDHTSPYVKGIFIMDHLREVANRERERLLIEVDKVFAPLLNEPDPALIAPWEAAVRWAKMPTNNKESAKSKDKALCRIALHVQAMYRRNKGIFARTTRREPSNAMDSSNKSGPEFTHLAIEVRQDELRALSKAFASEPLLEDVPDIPDQETLDRWRASYAYKYDAEQNFKDGEQGWSRFPWNVALRELCAIKARSIGPYKVVSNSFYERFKLVNR</sequence>
<dbReference type="PANTHER" id="PTHR23079:SF14">
    <property type="entry name" value="RNA-DEPENDENT RNA POLYMERASE"/>
    <property type="match status" value="1"/>
</dbReference>
<dbReference type="Pfam" id="PF05183">
    <property type="entry name" value="RdRP"/>
    <property type="match status" value="1"/>
</dbReference>
<keyword evidence="1" id="KW-0548">Nucleotidyltransferase</keyword>
<accession>A0A0D2LAP8</accession>
<name>A0A0D2LAP8_HYPSF</name>
<feature type="region of interest" description="Disordered" evidence="2">
    <location>
        <begin position="873"/>
        <end position="896"/>
    </location>
</feature>
<reference evidence="5" key="1">
    <citation type="submission" date="2014-04" db="EMBL/GenBank/DDBJ databases">
        <title>Evolutionary Origins and Diversification of the Mycorrhizal Mutualists.</title>
        <authorList>
            <consortium name="DOE Joint Genome Institute"/>
            <consortium name="Mycorrhizal Genomics Consortium"/>
            <person name="Kohler A."/>
            <person name="Kuo A."/>
            <person name="Nagy L.G."/>
            <person name="Floudas D."/>
            <person name="Copeland A."/>
            <person name="Barry K.W."/>
            <person name="Cichocki N."/>
            <person name="Veneault-Fourrey C."/>
            <person name="LaButti K."/>
            <person name="Lindquist E.A."/>
            <person name="Lipzen A."/>
            <person name="Lundell T."/>
            <person name="Morin E."/>
            <person name="Murat C."/>
            <person name="Riley R."/>
            <person name="Ohm R."/>
            <person name="Sun H."/>
            <person name="Tunlid A."/>
            <person name="Henrissat B."/>
            <person name="Grigoriev I.V."/>
            <person name="Hibbett D.S."/>
            <person name="Martin F."/>
        </authorList>
    </citation>
    <scope>NUCLEOTIDE SEQUENCE [LARGE SCALE GENOMIC DNA]</scope>
    <source>
        <strain evidence="5">FD-334 SS-4</strain>
    </source>
</reference>
<evidence type="ECO:0000256" key="1">
    <source>
        <dbReference type="RuleBase" id="RU363098"/>
    </source>
</evidence>
<dbReference type="InterPro" id="IPR057596">
    <property type="entry name" value="RDRP_core"/>
</dbReference>
<feature type="domain" description="RDRP core" evidence="3">
    <location>
        <begin position="246"/>
        <end position="919"/>
    </location>
</feature>
<dbReference type="GO" id="GO:0030422">
    <property type="term" value="P:siRNA processing"/>
    <property type="evidence" value="ECO:0007669"/>
    <property type="project" value="TreeGrafter"/>
</dbReference>
<proteinExistence type="inferred from homology"/>
<dbReference type="STRING" id="945553.A0A0D2LAP8"/>
<dbReference type="InterPro" id="IPR007855">
    <property type="entry name" value="RDRP"/>
</dbReference>
<gene>
    <name evidence="4" type="ORF">HYPSUDRAFT_76592</name>
</gene>
<keyword evidence="1" id="KW-0696">RNA-directed RNA polymerase</keyword>
<dbReference type="EC" id="2.7.7.48" evidence="1"/>
<dbReference type="OMA" id="KWTARFA"/>
<organism evidence="4 5">
    <name type="scientific">Hypholoma sublateritium (strain FD-334 SS-4)</name>
    <dbReference type="NCBI Taxonomy" id="945553"/>
    <lineage>
        <taxon>Eukaryota</taxon>
        <taxon>Fungi</taxon>
        <taxon>Dikarya</taxon>
        <taxon>Basidiomycota</taxon>
        <taxon>Agaricomycotina</taxon>
        <taxon>Agaricomycetes</taxon>
        <taxon>Agaricomycetidae</taxon>
        <taxon>Agaricales</taxon>
        <taxon>Agaricineae</taxon>
        <taxon>Strophariaceae</taxon>
        <taxon>Hypholoma</taxon>
    </lineage>
</organism>
<comment type="similarity">
    <text evidence="1">Belongs to the RdRP family.</text>
</comment>
<dbReference type="AlphaFoldDB" id="A0A0D2LAP8"/>
<keyword evidence="5" id="KW-1185">Reference proteome</keyword>